<protein>
    <submittedName>
        <fullName evidence="8">TolC family protein</fullName>
    </submittedName>
</protein>
<dbReference type="PANTHER" id="PTHR30026:SF20">
    <property type="entry name" value="OUTER MEMBRANE PROTEIN TOLC"/>
    <property type="match status" value="1"/>
</dbReference>
<gene>
    <name evidence="8" type="ORF">WI372_05770</name>
</gene>
<evidence type="ECO:0000256" key="3">
    <source>
        <dbReference type="ARBA" id="ARBA00022448"/>
    </source>
</evidence>
<evidence type="ECO:0000313" key="8">
    <source>
        <dbReference type="EMBL" id="MEK9500477.1"/>
    </source>
</evidence>
<keyword evidence="3" id="KW-0813">Transport</keyword>
<dbReference type="RefSeq" id="WP_405274828.1">
    <property type="nucleotide sequence ID" value="NZ_CP144380.1"/>
</dbReference>
<proteinExistence type="inferred from homology"/>
<evidence type="ECO:0000256" key="1">
    <source>
        <dbReference type="ARBA" id="ARBA00004442"/>
    </source>
</evidence>
<dbReference type="Pfam" id="PF02321">
    <property type="entry name" value="OEP"/>
    <property type="match status" value="2"/>
</dbReference>
<dbReference type="PANTHER" id="PTHR30026">
    <property type="entry name" value="OUTER MEMBRANE PROTEIN TOLC"/>
    <property type="match status" value="1"/>
</dbReference>
<evidence type="ECO:0000256" key="2">
    <source>
        <dbReference type="ARBA" id="ARBA00007613"/>
    </source>
</evidence>
<dbReference type="Gene3D" id="1.20.1600.10">
    <property type="entry name" value="Outer membrane efflux proteins (OEP)"/>
    <property type="match status" value="1"/>
</dbReference>
<comment type="caution">
    <text evidence="8">The sequence shown here is derived from an EMBL/GenBank/DDBJ whole genome shotgun (WGS) entry which is preliminary data.</text>
</comment>
<keyword evidence="7" id="KW-0998">Cell outer membrane</keyword>
<keyword evidence="6" id="KW-0472">Membrane</keyword>
<accession>A0ABU9E6W9</accession>
<dbReference type="SUPFAM" id="SSF56954">
    <property type="entry name" value="Outer membrane efflux proteins (OEP)"/>
    <property type="match status" value="1"/>
</dbReference>
<dbReference type="EMBL" id="JBBHLI010000002">
    <property type="protein sequence ID" value="MEK9500477.1"/>
    <property type="molecule type" value="Genomic_DNA"/>
</dbReference>
<evidence type="ECO:0000313" key="9">
    <source>
        <dbReference type="Proteomes" id="UP001484239"/>
    </source>
</evidence>
<dbReference type="Proteomes" id="UP001484239">
    <property type="component" value="Unassembled WGS sequence"/>
</dbReference>
<comment type="similarity">
    <text evidence="2">Belongs to the outer membrane factor (OMF) (TC 1.B.17) family.</text>
</comment>
<keyword evidence="4" id="KW-1134">Transmembrane beta strand</keyword>
<organism evidence="8 9">
    <name type="scientific">Gaopeijia maritima</name>
    <dbReference type="NCBI Taxonomy" id="3119007"/>
    <lineage>
        <taxon>Bacteria</taxon>
        <taxon>Pseudomonadati</taxon>
        <taxon>Gemmatimonadota</taxon>
        <taxon>Longimicrobiia</taxon>
        <taxon>Gaopeijiales</taxon>
        <taxon>Gaopeijiaceae</taxon>
        <taxon>Gaopeijia</taxon>
    </lineage>
</organism>
<name>A0ABU9E6W9_9BACT</name>
<sequence length="497" mass="54534">MIRRLPSVLNGEDVVMNVTRWLTLLFLTMAGAAQAQVAEGPLTLERAVRTALDRNPQLRAARFGLEEAQEQVSEAWSSVFPSLDLSTTYTRNVSPAVNFLPANIFDPTADPNELISVQFGADNTWQLSVNLEQPLFNAAAFIGVGAAGRFEALQQESVRGQAHEVVTRVRESYYGLLLAQEQARLSENSVRRVRASLEETRALNRGGLASDYDVLRLEVELANLEPALRQATNAVAQGRRQLGIDLGLDPEATEALEVAGSLADLDLNDPAGNDSANRELLAFVGVPLGDAPEAGGLAELVATRSDVRQLELTESLRHTEMRLEQVEYMPRLSLFGTYAINSQQNGDPDFFAEPRAYSRNIGVQLTLPIFQGFRRDARIDQKRAALRQAETQTELARSQGVAEVRSLIERADEARDRAAGQGLAVQQATRGFEIARAQYREGLGSQLELTDAEVALRQSEFNYAQAVYDFLVARARLDAAAGRVPLVEDRMGGRDDA</sequence>
<evidence type="ECO:0000256" key="6">
    <source>
        <dbReference type="ARBA" id="ARBA00023136"/>
    </source>
</evidence>
<evidence type="ECO:0000256" key="5">
    <source>
        <dbReference type="ARBA" id="ARBA00022692"/>
    </source>
</evidence>
<comment type="subcellular location">
    <subcellularLocation>
        <location evidence="1">Cell outer membrane</location>
    </subcellularLocation>
</comment>
<dbReference type="InterPro" id="IPR051906">
    <property type="entry name" value="TolC-like"/>
</dbReference>
<reference evidence="8 9" key="1">
    <citation type="submission" date="2024-02" db="EMBL/GenBank/DDBJ databases">
        <title>A novel Gemmatimonadota bacterium.</title>
        <authorList>
            <person name="Du Z.-J."/>
            <person name="Ye Y.-Q."/>
        </authorList>
    </citation>
    <scope>NUCLEOTIDE SEQUENCE [LARGE SCALE GENOMIC DNA]</scope>
    <source>
        <strain evidence="8 9">DH-20</strain>
    </source>
</reference>
<evidence type="ECO:0000256" key="7">
    <source>
        <dbReference type="ARBA" id="ARBA00023237"/>
    </source>
</evidence>
<keyword evidence="9" id="KW-1185">Reference proteome</keyword>
<keyword evidence="5" id="KW-0812">Transmembrane</keyword>
<evidence type="ECO:0000256" key="4">
    <source>
        <dbReference type="ARBA" id="ARBA00022452"/>
    </source>
</evidence>
<dbReference type="InterPro" id="IPR003423">
    <property type="entry name" value="OMP_efflux"/>
</dbReference>